<protein>
    <submittedName>
        <fullName evidence="1">Uncharacterized protein</fullName>
    </submittedName>
</protein>
<dbReference type="Proteomes" id="UP000639772">
    <property type="component" value="Unassembled WGS sequence"/>
</dbReference>
<proteinExistence type="predicted"/>
<evidence type="ECO:0000313" key="1">
    <source>
        <dbReference type="EMBL" id="KAG0453702.1"/>
    </source>
</evidence>
<organism evidence="1 2">
    <name type="scientific">Vanilla planifolia</name>
    <name type="common">Vanilla</name>
    <dbReference type="NCBI Taxonomy" id="51239"/>
    <lineage>
        <taxon>Eukaryota</taxon>
        <taxon>Viridiplantae</taxon>
        <taxon>Streptophyta</taxon>
        <taxon>Embryophyta</taxon>
        <taxon>Tracheophyta</taxon>
        <taxon>Spermatophyta</taxon>
        <taxon>Magnoliopsida</taxon>
        <taxon>Liliopsida</taxon>
        <taxon>Asparagales</taxon>
        <taxon>Orchidaceae</taxon>
        <taxon>Vanilloideae</taxon>
        <taxon>Vanilleae</taxon>
        <taxon>Vanilla</taxon>
    </lineage>
</organism>
<name>A0A835PP70_VANPL</name>
<dbReference type="AlphaFoldDB" id="A0A835PP70"/>
<reference evidence="1 2" key="1">
    <citation type="journal article" date="2020" name="Nat. Food">
        <title>A phased Vanilla planifolia genome enables genetic improvement of flavour and production.</title>
        <authorList>
            <person name="Hasing T."/>
            <person name="Tang H."/>
            <person name="Brym M."/>
            <person name="Khazi F."/>
            <person name="Huang T."/>
            <person name="Chambers A.H."/>
        </authorList>
    </citation>
    <scope>NUCLEOTIDE SEQUENCE [LARGE SCALE GENOMIC DNA]</scope>
    <source>
        <tissue evidence="1">Leaf</tissue>
    </source>
</reference>
<sequence>MGRNNVHIAAFCENNSTAFTACPGLLRDEKQEEEKKFIRRSLQLAVPDKSFGIALQRTNQIPPSRCLLPSHTLRYLCIMLLMLWPSVEEGFTCGADCVVWRAGGRSRSRRRRRVEGR</sequence>
<comment type="caution">
    <text evidence="1">The sequence shown here is derived from an EMBL/GenBank/DDBJ whole genome shotgun (WGS) entry which is preliminary data.</text>
</comment>
<gene>
    <name evidence="1" type="ORF">HPP92_025006</name>
</gene>
<evidence type="ECO:0000313" key="2">
    <source>
        <dbReference type="Proteomes" id="UP000639772"/>
    </source>
</evidence>
<dbReference type="EMBL" id="JADCNM010000014">
    <property type="protein sequence ID" value="KAG0453702.1"/>
    <property type="molecule type" value="Genomic_DNA"/>
</dbReference>
<accession>A0A835PP70</accession>